<evidence type="ECO:0000256" key="2">
    <source>
        <dbReference type="ARBA" id="ARBA00022692"/>
    </source>
</evidence>
<dbReference type="Pfam" id="PF07690">
    <property type="entry name" value="MFS_1"/>
    <property type="match status" value="1"/>
</dbReference>
<evidence type="ECO:0000313" key="7">
    <source>
        <dbReference type="EMBL" id="MBB6174663.1"/>
    </source>
</evidence>
<protein>
    <submittedName>
        <fullName evidence="7">MFS family permease</fullName>
    </submittedName>
</protein>
<evidence type="ECO:0000259" key="6">
    <source>
        <dbReference type="PROSITE" id="PS50850"/>
    </source>
</evidence>
<dbReference type="PROSITE" id="PS50850">
    <property type="entry name" value="MFS"/>
    <property type="match status" value="1"/>
</dbReference>
<proteinExistence type="predicted"/>
<dbReference type="Gene3D" id="1.20.1250.20">
    <property type="entry name" value="MFS general substrate transporter like domains"/>
    <property type="match status" value="1"/>
</dbReference>
<dbReference type="PANTHER" id="PTHR23514:SF13">
    <property type="entry name" value="INNER MEMBRANE PROTEIN YBJJ"/>
    <property type="match status" value="1"/>
</dbReference>
<dbReference type="AlphaFoldDB" id="A0A7X0D7N7"/>
<evidence type="ECO:0000256" key="4">
    <source>
        <dbReference type="ARBA" id="ARBA00023136"/>
    </source>
</evidence>
<evidence type="ECO:0000256" key="1">
    <source>
        <dbReference type="ARBA" id="ARBA00004651"/>
    </source>
</evidence>
<evidence type="ECO:0000256" key="5">
    <source>
        <dbReference type="SAM" id="Phobius"/>
    </source>
</evidence>
<organism evidence="7 8">
    <name type="scientific">Nocardiopsis mwathae</name>
    <dbReference type="NCBI Taxonomy" id="1472723"/>
    <lineage>
        <taxon>Bacteria</taxon>
        <taxon>Bacillati</taxon>
        <taxon>Actinomycetota</taxon>
        <taxon>Actinomycetes</taxon>
        <taxon>Streptosporangiales</taxon>
        <taxon>Nocardiopsidaceae</taxon>
        <taxon>Nocardiopsis</taxon>
    </lineage>
</organism>
<feature type="transmembrane region" description="Helical" evidence="5">
    <location>
        <begin position="133"/>
        <end position="155"/>
    </location>
</feature>
<feature type="transmembrane region" description="Helical" evidence="5">
    <location>
        <begin position="75"/>
        <end position="94"/>
    </location>
</feature>
<dbReference type="InterPro" id="IPR011701">
    <property type="entry name" value="MFS"/>
</dbReference>
<feature type="transmembrane region" description="Helical" evidence="5">
    <location>
        <begin position="161"/>
        <end position="184"/>
    </location>
</feature>
<name>A0A7X0D7N7_9ACTN</name>
<feature type="domain" description="Major facilitator superfamily (MFS) profile" evidence="6">
    <location>
        <begin position="10"/>
        <end position="388"/>
    </location>
</feature>
<keyword evidence="8" id="KW-1185">Reference proteome</keyword>
<dbReference type="GO" id="GO:0005886">
    <property type="term" value="C:plasma membrane"/>
    <property type="evidence" value="ECO:0007669"/>
    <property type="project" value="UniProtKB-SubCell"/>
</dbReference>
<reference evidence="7 8" key="1">
    <citation type="submission" date="2020-08" db="EMBL/GenBank/DDBJ databases">
        <title>Sequencing the genomes of 1000 actinobacteria strains.</title>
        <authorList>
            <person name="Klenk H.-P."/>
        </authorList>
    </citation>
    <scope>NUCLEOTIDE SEQUENCE [LARGE SCALE GENOMIC DNA]</scope>
    <source>
        <strain evidence="7 8">DSM 46659</strain>
    </source>
</reference>
<sequence length="400" mass="40561">MSTTRLRRRAATVLVLAFGAMGFQVGAWALSLPAVVDELDLDVGRIGITLACMAGAGIAATTVSGRIAERITVRLTLALGAAASGFGFLVMPLLDSFITFTIGAMVTGVGLGMFDVAANAAGSLEEHRSGRTLLSKLHAVFSAAAASAAVLAYLLNGETGFAPSFWAAGLACIAGAIAALRLPVADRPTIDTPTSERPCASRDLTRLVTAASVFAFVIVCGAFTVDAALEGFAALFIDQLPGQGAAQSALGLASLYLASAVGRAAATPAIRRLGDWKTLLIGLGIVLTGAIVLVGVGAAWASAVGMLLIGIGLAPAAPIGYSVMGRSRANGVERATARLTTAGYGAFVLAPLVIGAVGSESLSDAFRLLPILLFIMVLVTAWFGHRTHTLGRGGAHEVAS</sequence>
<dbReference type="SUPFAM" id="SSF103473">
    <property type="entry name" value="MFS general substrate transporter"/>
    <property type="match status" value="1"/>
</dbReference>
<feature type="transmembrane region" description="Helical" evidence="5">
    <location>
        <begin position="278"/>
        <end position="300"/>
    </location>
</feature>
<keyword evidence="3 5" id="KW-1133">Transmembrane helix</keyword>
<feature type="transmembrane region" description="Helical" evidence="5">
    <location>
        <begin position="45"/>
        <end position="63"/>
    </location>
</feature>
<dbReference type="Proteomes" id="UP000546642">
    <property type="component" value="Unassembled WGS sequence"/>
</dbReference>
<accession>A0A7X0D7N7</accession>
<dbReference type="InterPro" id="IPR051788">
    <property type="entry name" value="MFS_Transporter"/>
</dbReference>
<feature type="transmembrane region" description="Helical" evidence="5">
    <location>
        <begin position="365"/>
        <end position="384"/>
    </location>
</feature>
<dbReference type="GO" id="GO:0022857">
    <property type="term" value="F:transmembrane transporter activity"/>
    <property type="evidence" value="ECO:0007669"/>
    <property type="project" value="InterPro"/>
</dbReference>
<gene>
    <name evidence="7" type="ORF">HNR23_004723</name>
</gene>
<feature type="transmembrane region" description="Helical" evidence="5">
    <location>
        <begin position="306"/>
        <end position="324"/>
    </location>
</feature>
<evidence type="ECO:0000313" key="8">
    <source>
        <dbReference type="Proteomes" id="UP000546642"/>
    </source>
</evidence>
<dbReference type="PANTHER" id="PTHR23514">
    <property type="entry name" value="BYPASS OF STOP CODON PROTEIN 6"/>
    <property type="match status" value="1"/>
</dbReference>
<keyword evidence="4 5" id="KW-0472">Membrane</keyword>
<dbReference type="InterPro" id="IPR036259">
    <property type="entry name" value="MFS_trans_sf"/>
</dbReference>
<keyword evidence="2 5" id="KW-0812">Transmembrane</keyword>
<feature type="transmembrane region" description="Helical" evidence="5">
    <location>
        <begin position="245"/>
        <end position="266"/>
    </location>
</feature>
<comment type="caution">
    <text evidence="7">The sequence shown here is derived from an EMBL/GenBank/DDBJ whole genome shotgun (WGS) entry which is preliminary data.</text>
</comment>
<dbReference type="EMBL" id="JACHDS010000001">
    <property type="protein sequence ID" value="MBB6174663.1"/>
    <property type="molecule type" value="Genomic_DNA"/>
</dbReference>
<dbReference type="InterPro" id="IPR020846">
    <property type="entry name" value="MFS_dom"/>
</dbReference>
<feature type="transmembrane region" description="Helical" evidence="5">
    <location>
        <begin position="100"/>
        <end position="121"/>
    </location>
</feature>
<feature type="transmembrane region" description="Helical" evidence="5">
    <location>
        <begin position="336"/>
        <end position="359"/>
    </location>
</feature>
<dbReference type="RefSeq" id="WP_184078826.1">
    <property type="nucleotide sequence ID" value="NZ_JACHDS010000001.1"/>
</dbReference>
<feature type="transmembrane region" description="Helical" evidence="5">
    <location>
        <begin position="204"/>
        <end position="225"/>
    </location>
</feature>
<evidence type="ECO:0000256" key="3">
    <source>
        <dbReference type="ARBA" id="ARBA00022989"/>
    </source>
</evidence>
<comment type="subcellular location">
    <subcellularLocation>
        <location evidence="1">Cell membrane</location>
        <topology evidence="1">Multi-pass membrane protein</topology>
    </subcellularLocation>
</comment>